<gene>
    <name evidence="1" type="ORF">KC909_02470</name>
</gene>
<dbReference type="EMBL" id="JAGQLK010000039">
    <property type="protein sequence ID" value="MCA9383206.1"/>
    <property type="molecule type" value="Genomic_DNA"/>
</dbReference>
<evidence type="ECO:0000313" key="2">
    <source>
        <dbReference type="Proteomes" id="UP000783287"/>
    </source>
</evidence>
<name>A0A955L5R8_9BACT</name>
<comment type="caution">
    <text evidence="1">The sequence shown here is derived from an EMBL/GenBank/DDBJ whole genome shotgun (WGS) entry which is preliminary data.</text>
</comment>
<proteinExistence type="predicted"/>
<accession>A0A955L5R8</accession>
<sequence>MSEAYTLPINQFEGIHPLVTNVYSRTPDTYYPPRIVNGTNDINATPVGFPFLHPSIMTMYGYLPTASRVQLNDQLIFPRSAAYMLPQTSFREHEDGCILYEPGYPFTLDLESQLEEFQASNPVSDLQTDQRSLVRYRAPLEPTGLYRYESLTEAEERLNSRILIAQMYFQQKASRMPARKLQRYLARNGPKTDLDQLNDLACARIDSRLNERREVLWEAINWLEHVTGGYTYPAYSQVEMFLGSNQLELMDAQVEAAFRVIEYFENRHPDIPVEDAVRFLSRRQSIAFNFLEPKEQRATIRLPRLFQRLLATVTDEELQTPGEVEQNVYQALKRTALRGTPPVSHAYMQKVHEIWTLEDMTLRSDTNASVLNQLYFSMQMALATDNVSIRSEVQNIIRQTNLKDPYYMFSYLLLKLSQYSVALNSANPEQSAIIASQMLEESTFLRGCNVRVDQDESTLFDQFQSGAIDKMLSIINDLAYQNLYPELFRYFEQAQGARDNCLPSNRNCVPIIIHNTYDLITRLSLASQGFPLPKLYRSVYGAFIEDTPEVRAKCDAIGIDISEAEGDIIHDKITQVQADLYTRPNDPLSHELFDEENFFVCSHKSTSKLMFRFIEDPVVNQRLSDLGLEFSSSMSTDKKLLALEEALAQYPDCFPIILEYVTTRHDTNRARIFFENEFILDRVVTAWSSLLAPDQPVRLVNGYIRARHYIHDQDIQIITQPILRAIARGDSIAELLHSISKVTNQGITSRAIHLHFEIDIENMSDPLRLELQIGLRSDTNDNEFADAVYYDPSIDPMTFHQGFNESPFIGQ</sequence>
<reference evidence="1" key="2">
    <citation type="journal article" date="2021" name="Microbiome">
        <title>Successional dynamics and alternative stable states in a saline activated sludge microbial community over 9 years.</title>
        <authorList>
            <person name="Wang Y."/>
            <person name="Ye J."/>
            <person name="Ju F."/>
            <person name="Liu L."/>
            <person name="Boyd J.A."/>
            <person name="Deng Y."/>
            <person name="Parks D.H."/>
            <person name="Jiang X."/>
            <person name="Yin X."/>
            <person name="Woodcroft B.J."/>
            <person name="Tyson G.W."/>
            <person name="Hugenholtz P."/>
            <person name="Polz M.F."/>
            <person name="Zhang T."/>
        </authorList>
    </citation>
    <scope>NUCLEOTIDE SEQUENCE</scope>
    <source>
        <strain evidence="1">HKST-UBA14</strain>
    </source>
</reference>
<organism evidence="1 2">
    <name type="scientific">Candidatus Dojkabacteria bacterium</name>
    <dbReference type="NCBI Taxonomy" id="2099670"/>
    <lineage>
        <taxon>Bacteria</taxon>
        <taxon>Candidatus Dojkabacteria</taxon>
    </lineage>
</organism>
<dbReference type="Proteomes" id="UP000783287">
    <property type="component" value="Unassembled WGS sequence"/>
</dbReference>
<evidence type="ECO:0000313" key="1">
    <source>
        <dbReference type="EMBL" id="MCA9383206.1"/>
    </source>
</evidence>
<dbReference type="AlphaFoldDB" id="A0A955L5R8"/>
<reference evidence="1" key="1">
    <citation type="submission" date="2020-04" db="EMBL/GenBank/DDBJ databases">
        <authorList>
            <person name="Zhang T."/>
        </authorList>
    </citation>
    <scope>NUCLEOTIDE SEQUENCE</scope>
    <source>
        <strain evidence="1">HKST-UBA14</strain>
    </source>
</reference>
<protein>
    <submittedName>
        <fullName evidence="1">Uncharacterized protein</fullName>
    </submittedName>
</protein>